<dbReference type="GO" id="GO:0009103">
    <property type="term" value="P:lipopolysaccharide biosynthetic process"/>
    <property type="evidence" value="ECO:0007669"/>
    <property type="project" value="TreeGrafter"/>
</dbReference>
<dbReference type="Pfam" id="PF00534">
    <property type="entry name" value="Glycos_transf_1"/>
    <property type="match status" value="1"/>
</dbReference>
<comment type="caution">
    <text evidence="3">The sequence shown here is derived from an EMBL/GenBank/DDBJ whole genome shotgun (WGS) entry which is preliminary data.</text>
</comment>
<dbReference type="GO" id="GO:0102710">
    <property type="term" value="F:D-inositol-3-phosphate glycosyltransferase activity"/>
    <property type="evidence" value="ECO:0007669"/>
    <property type="project" value="UniProtKB-EC"/>
</dbReference>
<dbReference type="SUPFAM" id="SSF53756">
    <property type="entry name" value="UDP-Glycosyltransferase/glycogen phosphorylase"/>
    <property type="match status" value="1"/>
</dbReference>
<keyword evidence="1 3" id="KW-0808">Transferase</keyword>
<accession>A0A5C6B609</accession>
<dbReference type="PANTHER" id="PTHR46401">
    <property type="entry name" value="GLYCOSYLTRANSFERASE WBBK-RELATED"/>
    <property type="match status" value="1"/>
</dbReference>
<evidence type="ECO:0000256" key="1">
    <source>
        <dbReference type="ARBA" id="ARBA00022679"/>
    </source>
</evidence>
<evidence type="ECO:0000313" key="3">
    <source>
        <dbReference type="EMBL" id="TWU05944.1"/>
    </source>
</evidence>
<dbReference type="EMBL" id="SJPN01000002">
    <property type="protein sequence ID" value="TWU05944.1"/>
    <property type="molecule type" value="Genomic_DNA"/>
</dbReference>
<dbReference type="Gene3D" id="3.40.50.2000">
    <property type="entry name" value="Glycogen Phosphorylase B"/>
    <property type="match status" value="2"/>
</dbReference>
<evidence type="ECO:0000313" key="4">
    <source>
        <dbReference type="Proteomes" id="UP000320176"/>
    </source>
</evidence>
<dbReference type="PANTHER" id="PTHR46401:SF2">
    <property type="entry name" value="GLYCOSYLTRANSFERASE WBBK-RELATED"/>
    <property type="match status" value="1"/>
</dbReference>
<sequence length="347" mass="38003">MRRYADIIASAFAGDDRIHVERACVAGDVQRLPGKLRTLAHHASVVRNGRRLAKQSDAHLFHVIDGSHGYLARVLRHYKTVVTVHDVIPKLQSMGKFETASPGFLSRKIINFSLSGLPFADHLIFDSQSTLNDVAGLGISNRGKHSILFPPLEDQFSIRKIDTTSTRPADLSVPFVFHIGNNGFYKNRKGVIEVFARVAAEIPHRLILAGPPPTLEHLDRVRQLQLTERVAFESYPSDERVHLLYRHADVLMFPSFYEGFGWPPIEAMALGCPVVCSNGGSLGEVVGDAALVSGVGDVEAMAGNLLRLLSDSDLSSTMRAKGAEHASAFGIGEFSDTLRQIYLDVVG</sequence>
<reference evidence="3 4" key="1">
    <citation type="submission" date="2019-02" db="EMBL/GenBank/DDBJ databases">
        <title>Deep-cultivation of Planctomycetes and their phenomic and genomic characterization uncovers novel biology.</title>
        <authorList>
            <person name="Wiegand S."/>
            <person name="Jogler M."/>
            <person name="Boedeker C."/>
            <person name="Pinto D."/>
            <person name="Vollmers J."/>
            <person name="Rivas-Marin E."/>
            <person name="Kohn T."/>
            <person name="Peeters S.H."/>
            <person name="Heuer A."/>
            <person name="Rast P."/>
            <person name="Oberbeckmann S."/>
            <person name="Bunk B."/>
            <person name="Jeske O."/>
            <person name="Meyerdierks A."/>
            <person name="Storesund J.E."/>
            <person name="Kallscheuer N."/>
            <person name="Luecker S."/>
            <person name="Lage O.M."/>
            <person name="Pohl T."/>
            <person name="Merkel B.J."/>
            <person name="Hornburger P."/>
            <person name="Mueller R.-W."/>
            <person name="Bruemmer F."/>
            <person name="Labrenz M."/>
            <person name="Spormann A.M."/>
            <person name="Op Den Camp H."/>
            <person name="Overmann J."/>
            <person name="Amann R."/>
            <person name="Jetten M.S.M."/>
            <person name="Mascher T."/>
            <person name="Medema M.H."/>
            <person name="Devos D.P."/>
            <person name="Kaster A.-K."/>
            <person name="Ovreas L."/>
            <person name="Rohde M."/>
            <person name="Galperin M.Y."/>
            <person name="Jogler C."/>
        </authorList>
    </citation>
    <scope>NUCLEOTIDE SEQUENCE [LARGE SCALE GENOMIC DNA]</scope>
    <source>
        <strain evidence="3 4">Pla52n</strain>
    </source>
</reference>
<feature type="domain" description="Glycosyl transferase family 1" evidence="2">
    <location>
        <begin position="174"/>
        <end position="323"/>
    </location>
</feature>
<protein>
    <submittedName>
        <fullName evidence="3">D-inositol 3-phosphate glycosyltransferase</fullName>
        <ecNumber evidence="3">2.4.1.250</ecNumber>
    </submittedName>
</protein>
<evidence type="ECO:0000259" key="2">
    <source>
        <dbReference type="Pfam" id="PF00534"/>
    </source>
</evidence>
<dbReference type="CDD" id="cd03809">
    <property type="entry name" value="GT4_MtfB-like"/>
    <property type="match status" value="1"/>
</dbReference>
<dbReference type="AlphaFoldDB" id="A0A5C6B609"/>
<keyword evidence="3" id="KW-0328">Glycosyltransferase</keyword>
<proteinExistence type="predicted"/>
<dbReference type="InterPro" id="IPR001296">
    <property type="entry name" value="Glyco_trans_1"/>
</dbReference>
<dbReference type="Proteomes" id="UP000320176">
    <property type="component" value="Unassembled WGS sequence"/>
</dbReference>
<keyword evidence="4" id="KW-1185">Reference proteome</keyword>
<dbReference type="EC" id="2.4.1.250" evidence="3"/>
<gene>
    <name evidence="3" type="primary">mshA_1</name>
    <name evidence="3" type="ORF">Pla52n_16600</name>
</gene>
<name>A0A5C6B609_9BACT</name>
<organism evidence="3 4">
    <name type="scientific">Stieleria varia</name>
    <dbReference type="NCBI Taxonomy" id="2528005"/>
    <lineage>
        <taxon>Bacteria</taxon>
        <taxon>Pseudomonadati</taxon>
        <taxon>Planctomycetota</taxon>
        <taxon>Planctomycetia</taxon>
        <taxon>Pirellulales</taxon>
        <taxon>Pirellulaceae</taxon>
        <taxon>Stieleria</taxon>
    </lineage>
</organism>